<evidence type="ECO:0000259" key="1">
    <source>
        <dbReference type="PROSITE" id="PS50878"/>
    </source>
</evidence>
<evidence type="ECO:0000313" key="3">
    <source>
        <dbReference type="Proteomes" id="UP000663866"/>
    </source>
</evidence>
<protein>
    <recommendedName>
        <fullName evidence="1">Reverse transcriptase domain-containing protein</fullName>
    </recommendedName>
</protein>
<comment type="caution">
    <text evidence="2">The sequence shown here is derived from an EMBL/GenBank/DDBJ whole genome shotgun (WGS) entry which is preliminary data.</text>
</comment>
<dbReference type="AlphaFoldDB" id="A0A819AB78"/>
<evidence type="ECO:0000313" key="2">
    <source>
        <dbReference type="EMBL" id="CAF3775160.1"/>
    </source>
</evidence>
<dbReference type="PANTHER" id="PTHR21301:SF10">
    <property type="entry name" value="REVERSE TRANSCRIPTASE DOMAIN-CONTAINING PROTEIN"/>
    <property type="match status" value="1"/>
</dbReference>
<keyword evidence="3" id="KW-1185">Reference proteome</keyword>
<reference evidence="2" key="1">
    <citation type="submission" date="2021-02" db="EMBL/GenBank/DDBJ databases">
        <authorList>
            <person name="Nowell W R."/>
        </authorList>
    </citation>
    <scope>NUCLEOTIDE SEQUENCE</scope>
</reference>
<sequence>MTSPKGSNLGRLYGLTKVHKDNLPSRPVLSAIGTFSYGLATLYTNVPLDETIEIILKILYVDCTKSPIIKRDDLKKLLISVTKKSHFLFDGKVYDQIDGVSMGYPVARLLAEIFLKDFERKNLSTFEDLGIIYYKRYIDDTFVLTNSTLKAGVTCNNPPIPLPPTVNTDTVIIRIPYFGLTSKVYGKRLTLAIKYHYPPKLTRIVDDVKDRIGSAVTIKDNIPTQSKSYVVYEANCPKCSDTYIEKTYRQH</sequence>
<dbReference type="PROSITE" id="PS50878">
    <property type="entry name" value="RT_POL"/>
    <property type="match status" value="1"/>
</dbReference>
<organism evidence="2 3">
    <name type="scientific">Rotaria magnacalcarata</name>
    <dbReference type="NCBI Taxonomy" id="392030"/>
    <lineage>
        <taxon>Eukaryota</taxon>
        <taxon>Metazoa</taxon>
        <taxon>Spiralia</taxon>
        <taxon>Gnathifera</taxon>
        <taxon>Rotifera</taxon>
        <taxon>Eurotatoria</taxon>
        <taxon>Bdelloidea</taxon>
        <taxon>Philodinida</taxon>
        <taxon>Philodinidae</taxon>
        <taxon>Rotaria</taxon>
    </lineage>
</organism>
<feature type="domain" description="Reverse transcriptase" evidence="1">
    <location>
        <begin position="1"/>
        <end position="216"/>
    </location>
</feature>
<dbReference type="InterPro" id="IPR000477">
    <property type="entry name" value="RT_dom"/>
</dbReference>
<name>A0A819AB78_9BILA</name>
<dbReference type="PANTHER" id="PTHR21301">
    <property type="entry name" value="REVERSE TRANSCRIPTASE"/>
    <property type="match status" value="1"/>
</dbReference>
<dbReference type="EMBL" id="CAJOBG010000194">
    <property type="protein sequence ID" value="CAF3775160.1"/>
    <property type="molecule type" value="Genomic_DNA"/>
</dbReference>
<proteinExistence type="predicted"/>
<accession>A0A819AB78</accession>
<dbReference type="Proteomes" id="UP000663866">
    <property type="component" value="Unassembled WGS sequence"/>
</dbReference>
<gene>
    <name evidence="2" type="ORF">OVN521_LOCUS2470</name>
</gene>